<evidence type="ECO:0000256" key="6">
    <source>
        <dbReference type="ARBA" id="ARBA00023136"/>
    </source>
</evidence>
<feature type="transmembrane region" description="Helical" evidence="7">
    <location>
        <begin position="173"/>
        <end position="195"/>
    </location>
</feature>
<dbReference type="RefSeq" id="WP_208678268.1">
    <property type="nucleotide sequence ID" value="NZ_CP034671.2"/>
</dbReference>
<dbReference type="AlphaFoldDB" id="A0AAT9K3F1"/>
<dbReference type="InterPro" id="IPR050794">
    <property type="entry name" value="CPA2_transporter"/>
</dbReference>
<feature type="transmembrane region" description="Helical" evidence="7">
    <location>
        <begin position="321"/>
        <end position="344"/>
    </location>
</feature>
<dbReference type="Pfam" id="PF00582">
    <property type="entry name" value="Usp"/>
    <property type="match status" value="1"/>
</dbReference>
<feature type="transmembrane region" description="Helical" evidence="7">
    <location>
        <begin position="201"/>
        <end position="221"/>
    </location>
</feature>
<dbReference type="SUPFAM" id="SSF52402">
    <property type="entry name" value="Adenine nucleotide alpha hydrolases-like"/>
    <property type="match status" value="2"/>
</dbReference>
<dbReference type="InterPro" id="IPR038770">
    <property type="entry name" value="Na+/solute_symporter_sf"/>
</dbReference>
<evidence type="ECO:0000256" key="3">
    <source>
        <dbReference type="ARBA" id="ARBA00022692"/>
    </source>
</evidence>
<evidence type="ECO:0000256" key="5">
    <source>
        <dbReference type="ARBA" id="ARBA00023065"/>
    </source>
</evidence>
<protein>
    <submittedName>
        <fullName evidence="10">Cation:proton antiporter</fullName>
    </submittedName>
</protein>
<feature type="transmembrane region" description="Helical" evidence="7">
    <location>
        <begin position="258"/>
        <end position="277"/>
    </location>
</feature>
<gene>
    <name evidence="10" type="ORF">EKO22_11200</name>
</gene>
<keyword evidence="6 7" id="KW-0472">Membrane</keyword>
<evidence type="ECO:0000256" key="4">
    <source>
        <dbReference type="ARBA" id="ARBA00022989"/>
    </source>
</evidence>
<keyword evidence="4 7" id="KW-1133">Transmembrane helix</keyword>
<feature type="transmembrane region" description="Helical" evidence="7">
    <location>
        <begin position="135"/>
        <end position="161"/>
    </location>
</feature>
<feature type="transmembrane region" description="Helical" evidence="7">
    <location>
        <begin position="69"/>
        <end position="89"/>
    </location>
</feature>
<comment type="subcellular location">
    <subcellularLocation>
        <location evidence="1">Membrane</location>
        <topology evidence="1">Multi-pass membrane protein</topology>
    </subcellularLocation>
</comment>
<dbReference type="GO" id="GO:0016020">
    <property type="term" value="C:membrane"/>
    <property type="evidence" value="ECO:0007669"/>
    <property type="project" value="UniProtKB-SubCell"/>
</dbReference>
<dbReference type="InterPro" id="IPR006016">
    <property type="entry name" value="UspA"/>
</dbReference>
<accession>A0AAT9K3F1</accession>
<keyword evidence="3 7" id="KW-0812">Transmembrane</keyword>
<dbReference type="Gene3D" id="1.20.1530.20">
    <property type="match status" value="1"/>
</dbReference>
<feature type="transmembrane region" description="Helical" evidence="7">
    <location>
        <begin position="101"/>
        <end position="123"/>
    </location>
</feature>
<dbReference type="Pfam" id="PF00999">
    <property type="entry name" value="Na_H_Exchanger"/>
    <property type="match status" value="1"/>
</dbReference>
<evidence type="ECO:0000256" key="1">
    <source>
        <dbReference type="ARBA" id="ARBA00004141"/>
    </source>
</evidence>
<dbReference type="GO" id="GO:1902600">
    <property type="term" value="P:proton transmembrane transport"/>
    <property type="evidence" value="ECO:0007669"/>
    <property type="project" value="InterPro"/>
</dbReference>
<name>A0AAT9K3F1_SYNEL</name>
<evidence type="ECO:0000259" key="9">
    <source>
        <dbReference type="Pfam" id="PF00999"/>
    </source>
</evidence>
<keyword evidence="2" id="KW-0813">Transport</keyword>
<dbReference type="GO" id="GO:0015297">
    <property type="term" value="F:antiporter activity"/>
    <property type="evidence" value="ECO:0007669"/>
    <property type="project" value="InterPro"/>
</dbReference>
<organism evidence="10">
    <name type="scientific">Synechococcus elongatus PCC 11802</name>
    <dbReference type="NCBI Taxonomy" id="2283154"/>
    <lineage>
        <taxon>Bacteria</taxon>
        <taxon>Bacillati</taxon>
        <taxon>Cyanobacteriota</taxon>
        <taxon>Cyanophyceae</taxon>
        <taxon>Synechococcales</taxon>
        <taxon>Synechococcaceae</taxon>
        <taxon>Synechococcus</taxon>
    </lineage>
</organism>
<feature type="transmembrane region" description="Helical" evidence="7">
    <location>
        <begin position="6"/>
        <end position="23"/>
    </location>
</feature>
<evidence type="ECO:0000313" key="10">
    <source>
        <dbReference type="EMBL" id="QFZ92817.2"/>
    </source>
</evidence>
<feature type="transmembrane region" description="Helical" evidence="7">
    <location>
        <begin position="289"/>
        <end position="309"/>
    </location>
</feature>
<evidence type="ECO:0000259" key="8">
    <source>
        <dbReference type="Pfam" id="PF00582"/>
    </source>
</evidence>
<dbReference type="Gene3D" id="3.40.50.12370">
    <property type="match status" value="1"/>
</dbReference>
<evidence type="ECO:0000256" key="2">
    <source>
        <dbReference type="ARBA" id="ARBA00022448"/>
    </source>
</evidence>
<dbReference type="EMBL" id="CP034671">
    <property type="protein sequence ID" value="QFZ92817.2"/>
    <property type="molecule type" value="Genomic_DNA"/>
</dbReference>
<feature type="transmembrane region" description="Helical" evidence="7">
    <location>
        <begin position="365"/>
        <end position="382"/>
    </location>
</feature>
<dbReference type="InterPro" id="IPR006153">
    <property type="entry name" value="Cation/H_exchanger_TM"/>
</dbReference>
<dbReference type="PANTHER" id="PTHR32468:SF0">
    <property type="entry name" value="K(+)_H(+) ANTIPORTER 1"/>
    <property type="match status" value="1"/>
</dbReference>
<feature type="domain" description="UspA" evidence="8">
    <location>
        <begin position="430"/>
        <end position="563"/>
    </location>
</feature>
<reference evidence="10" key="1">
    <citation type="submission" date="2024-01" db="EMBL/GenBank/DDBJ databases">
        <title>Synechococcus elongatus PCC 11802, a close yet different native of Synechococcus elongatus PCC 11801.</title>
        <authorList>
            <person name="Jaiswal D."/>
            <person name="Sengupta A."/>
            <person name="Sengupta S."/>
            <person name="Pakrasi H.B."/>
            <person name="Wangikar P."/>
        </authorList>
    </citation>
    <scope>NUCLEOTIDE SEQUENCE</scope>
    <source>
        <strain evidence="10">PCC 11802</strain>
    </source>
</reference>
<evidence type="ECO:0000256" key="7">
    <source>
        <dbReference type="SAM" id="Phobius"/>
    </source>
</evidence>
<feature type="domain" description="Cation/H+ exchanger transmembrane" evidence="9">
    <location>
        <begin position="19"/>
        <end position="405"/>
    </location>
</feature>
<sequence length="718" mass="78363">MHFSHVVVVLIEILVVILCSRLLGSLVHRFGQPLVVGEIAAGILLGPSFLGAIAPKLELAIFPQASGSYLELLAQVGLIFFMFLIGLELNPQYLQGRLRLALWVSNLSVLLPFGLGIGLAIGLQRFYPAILVQGVGLLPVSLFLGVALSITAFPVLARILTERNLQRTPLGSLALTCAAIDDLTAWCLLAIAIAVTRTNSMTAAIPTIILAILFCGGMLTLGRRWLGGVISRWYARSGELSQVLLATIYMGVLVSALLTELIGIHFIFGAFLLGVILPKNQELTRDLALRTEDFVLTILLPVFFAYSGLRTDLSRLNQPALWFIGVLILVVAIAGKVGGAYLAARWGKLSSREAQTLGWLMNTRGLTELVVLNIGLSLGVISSELFTLLVIMALVTTVMTTPLLNRLYPQRRILSLPQPQLANADSVYQVLVPLANPRTQHELLSVATDLALSDRGMGVIYPTNLLEINNDYGFNDMPVEVEAELQSLQQGMDRLLAGMRFPPTAVLPIIRSSGNVGRDLCQLADQARVDLILAGWHRSTVGDSRLGGRVGYLLNHAPTDVAIYVNKDSHSARRHLLVPYGGSSHDDLSLELALRLLLGQPQRQLRLLQFEAIAGAELSAEARALLDQLSPELRDRIRYECLWQQDPLDFLIEATAEADLTLVGTSRSWGLARKTLGFYPDRLVEACHSSLIVTRRYTAISRHLSPQTLSLATIQSES</sequence>
<dbReference type="PANTHER" id="PTHR32468">
    <property type="entry name" value="CATION/H + ANTIPORTER"/>
    <property type="match status" value="1"/>
</dbReference>
<keyword evidence="5" id="KW-0406">Ion transport</keyword>
<feature type="transmembrane region" description="Helical" evidence="7">
    <location>
        <begin position="388"/>
        <end position="408"/>
    </location>
</feature>
<feature type="transmembrane region" description="Helical" evidence="7">
    <location>
        <begin position="35"/>
        <end position="57"/>
    </location>
</feature>
<proteinExistence type="predicted"/>